<accession>A0A8X6JUX0</accession>
<proteinExistence type="predicted"/>
<keyword evidence="3" id="KW-1185">Reference proteome</keyword>
<feature type="chain" id="PRO_5036500156" description="Secreted protein" evidence="1">
    <location>
        <begin position="26"/>
        <end position="84"/>
    </location>
</feature>
<organism evidence="2 3">
    <name type="scientific">Trichonephila inaurata madagascariensis</name>
    <dbReference type="NCBI Taxonomy" id="2747483"/>
    <lineage>
        <taxon>Eukaryota</taxon>
        <taxon>Metazoa</taxon>
        <taxon>Ecdysozoa</taxon>
        <taxon>Arthropoda</taxon>
        <taxon>Chelicerata</taxon>
        <taxon>Arachnida</taxon>
        <taxon>Araneae</taxon>
        <taxon>Araneomorphae</taxon>
        <taxon>Entelegynae</taxon>
        <taxon>Araneoidea</taxon>
        <taxon>Nephilidae</taxon>
        <taxon>Trichonephila</taxon>
        <taxon>Trichonephila inaurata</taxon>
    </lineage>
</organism>
<feature type="signal peptide" evidence="1">
    <location>
        <begin position="1"/>
        <end position="25"/>
    </location>
</feature>
<reference evidence="2" key="1">
    <citation type="submission" date="2020-08" db="EMBL/GenBank/DDBJ databases">
        <title>Multicomponent nature underlies the extraordinary mechanical properties of spider dragline silk.</title>
        <authorList>
            <person name="Kono N."/>
            <person name="Nakamura H."/>
            <person name="Mori M."/>
            <person name="Yoshida Y."/>
            <person name="Ohtoshi R."/>
            <person name="Malay A.D."/>
            <person name="Moran D.A.P."/>
            <person name="Tomita M."/>
            <person name="Numata K."/>
            <person name="Arakawa K."/>
        </authorList>
    </citation>
    <scope>NUCLEOTIDE SEQUENCE</scope>
</reference>
<dbReference type="AlphaFoldDB" id="A0A8X6JUX0"/>
<dbReference type="EMBL" id="BMAV01025075">
    <property type="protein sequence ID" value="GFS38185.1"/>
    <property type="molecule type" value="Genomic_DNA"/>
</dbReference>
<evidence type="ECO:0000313" key="3">
    <source>
        <dbReference type="Proteomes" id="UP000886998"/>
    </source>
</evidence>
<protein>
    <recommendedName>
        <fullName evidence="4">Secreted protein</fullName>
    </recommendedName>
</protein>
<sequence>MHAIVFHLRVAFLLELLCNSYLVLHAEVEQGVGQYRIPVLILLHTRYLFPLPSKRYSSAELSHLDDVPAHLFLGLRLQMDEILT</sequence>
<name>A0A8X6JUX0_9ARAC</name>
<gene>
    <name evidence="2" type="ORF">TNIN_206161</name>
</gene>
<evidence type="ECO:0000313" key="2">
    <source>
        <dbReference type="EMBL" id="GFS38185.1"/>
    </source>
</evidence>
<comment type="caution">
    <text evidence="2">The sequence shown here is derived from an EMBL/GenBank/DDBJ whole genome shotgun (WGS) entry which is preliminary data.</text>
</comment>
<keyword evidence="1" id="KW-0732">Signal</keyword>
<evidence type="ECO:0008006" key="4">
    <source>
        <dbReference type="Google" id="ProtNLM"/>
    </source>
</evidence>
<evidence type="ECO:0000256" key="1">
    <source>
        <dbReference type="SAM" id="SignalP"/>
    </source>
</evidence>
<dbReference type="Proteomes" id="UP000886998">
    <property type="component" value="Unassembled WGS sequence"/>
</dbReference>